<comment type="caution">
    <text evidence="1">The sequence shown here is derived from an EMBL/GenBank/DDBJ whole genome shotgun (WGS) entry which is preliminary data.</text>
</comment>
<reference evidence="1 2" key="1">
    <citation type="journal article" date="2020" name="Cell">
        <title>Large-Scale Comparative Analyses of Tick Genomes Elucidate Their Genetic Diversity and Vector Capacities.</title>
        <authorList>
            <consortium name="Tick Genome and Microbiome Consortium (TIGMIC)"/>
            <person name="Jia N."/>
            <person name="Wang J."/>
            <person name="Shi W."/>
            <person name="Du L."/>
            <person name="Sun Y."/>
            <person name="Zhan W."/>
            <person name="Jiang J.F."/>
            <person name="Wang Q."/>
            <person name="Zhang B."/>
            <person name="Ji P."/>
            <person name="Bell-Sakyi L."/>
            <person name="Cui X.M."/>
            <person name="Yuan T.T."/>
            <person name="Jiang B.G."/>
            <person name="Yang W.F."/>
            <person name="Lam T.T."/>
            <person name="Chang Q.C."/>
            <person name="Ding S.J."/>
            <person name="Wang X.J."/>
            <person name="Zhu J.G."/>
            <person name="Ruan X.D."/>
            <person name="Zhao L."/>
            <person name="Wei J.T."/>
            <person name="Ye R.Z."/>
            <person name="Que T.C."/>
            <person name="Du C.H."/>
            <person name="Zhou Y.H."/>
            <person name="Cheng J.X."/>
            <person name="Dai P.F."/>
            <person name="Guo W.B."/>
            <person name="Han X.H."/>
            <person name="Huang E.J."/>
            <person name="Li L.F."/>
            <person name="Wei W."/>
            <person name="Gao Y.C."/>
            <person name="Liu J.Z."/>
            <person name="Shao H.Z."/>
            <person name="Wang X."/>
            <person name="Wang C.C."/>
            <person name="Yang T.C."/>
            <person name="Huo Q.B."/>
            <person name="Li W."/>
            <person name="Chen H.Y."/>
            <person name="Chen S.E."/>
            <person name="Zhou L.G."/>
            <person name="Ni X.B."/>
            <person name="Tian J.H."/>
            <person name="Sheng Y."/>
            <person name="Liu T."/>
            <person name="Pan Y.S."/>
            <person name="Xia L.Y."/>
            <person name="Li J."/>
            <person name="Zhao F."/>
            <person name="Cao W.C."/>
        </authorList>
    </citation>
    <scope>NUCLEOTIDE SEQUENCE [LARGE SCALE GENOMIC DNA]</scope>
    <source>
        <strain evidence="1">Iper-2018</strain>
    </source>
</reference>
<accession>A0AC60QXU9</accession>
<keyword evidence="2" id="KW-1185">Reference proteome</keyword>
<sequence length="453" mass="50616">MSSTPPAGEYFVRKINLLDFRPSETYVDAGYDVAVIYDRKAHNNGPFETHITPEPKYYPAKGRDENDLNIYAVIVSEESGIRLKRYEVKLYPETYQSLFNYLVPFLVVIGLSIGCLLCFMMWRYFRDWRRKRRSRLSRRHLRKLPVTKFKKGAPYETCAICIEDFVEGDKLRTLPCSHVMAPLLWELHIIPNLSATAYADDVTMWTCKVEPSTRAAALQIGPDVTAKCLEQVGTSLFPEKARYTVFGAGKTKLDLYLSCAGDLIQRKPSGYWESTSDTLLRNGPTRRGGPRRKIVDILRTLLSYVDDWTSYHCKCIEPWLLENRRTCPICKRKVVLPGMDPDSDSESEADAPHSERTPLLSGGGGGGGGGTFDSPPPRELPRQAPPPTGHITVATATFHCEDGASHSLPTHVSTAHSLNRDTESGSSSVEEEVAVRPARPSSSYDPGIHSVLS</sequence>
<dbReference type="Proteomes" id="UP000805193">
    <property type="component" value="Unassembled WGS sequence"/>
</dbReference>
<evidence type="ECO:0000313" key="2">
    <source>
        <dbReference type="Proteomes" id="UP000805193"/>
    </source>
</evidence>
<organism evidence="1 2">
    <name type="scientific">Ixodes persulcatus</name>
    <name type="common">Taiga tick</name>
    <dbReference type="NCBI Taxonomy" id="34615"/>
    <lineage>
        <taxon>Eukaryota</taxon>
        <taxon>Metazoa</taxon>
        <taxon>Ecdysozoa</taxon>
        <taxon>Arthropoda</taxon>
        <taxon>Chelicerata</taxon>
        <taxon>Arachnida</taxon>
        <taxon>Acari</taxon>
        <taxon>Parasitiformes</taxon>
        <taxon>Ixodida</taxon>
        <taxon>Ixodoidea</taxon>
        <taxon>Ixodidae</taxon>
        <taxon>Ixodinae</taxon>
        <taxon>Ixodes</taxon>
    </lineage>
</organism>
<gene>
    <name evidence="1" type="ORF">HPB47_014671</name>
</gene>
<protein>
    <submittedName>
        <fullName evidence="1">Uncharacterized protein</fullName>
    </submittedName>
</protein>
<dbReference type="EMBL" id="JABSTQ010003070">
    <property type="protein sequence ID" value="KAG0443653.1"/>
    <property type="molecule type" value="Genomic_DNA"/>
</dbReference>
<name>A0AC60QXU9_IXOPE</name>
<evidence type="ECO:0000313" key="1">
    <source>
        <dbReference type="EMBL" id="KAG0443653.1"/>
    </source>
</evidence>
<proteinExistence type="predicted"/>